<comment type="caution">
    <text evidence="5">The sequence shown here is derived from an EMBL/GenBank/DDBJ whole genome shotgun (WGS) entry which is preliminary data.</text>
</comment>
<dbReference type="InterPro" id="IPR051654">
    <property type="entry name" value="Meroterpenoid_MTases"/>
</dbReference>
<dbReference type="EMBL" id="JALJOS010000001">
    <property type="protein sequence ID" value="KAK9844963.1"/>
    <property type="molecule type" value="Genomic_DNA"/>
</dbReference>
<evidence type="ECO:0008006" key="7">
    <source>
        <dbReference type="Google" id="ProtNLM"/>
    </source>
</evidence>
<dbReference type="Proteomes" id="UP001438707">
    <property type="component" value="Unassembled WGS sequence"/>
</dbReference>
<dbReference type="Gene3D" id="3.40.50.150">
    <property type="entry name" value="Vaccinia Virus protein VP39"/>
    <property type="match status" value="1"/>
</dbReference>
<dbReference type="GO" id="GO:0016740">
    <property type="term" value="F:transferase activity"/>
    <property type="evidence" value="ECO:0007669"/>
    <property type="project" value="UniProtKB-KW"/>
</dbReference>
<accession>A0AAW1SGY5</accession>
<proteinExistence type="inferred from homology"/>
<name>A0AAW1SGY5_9CHLO</name>
<keyword evidence="3" id="KW-0949">S-adenosyl-L-methionine</keyword>
<dbReference type="AlphaFoldDB" id="A0AAW1SGY5"/>
<dbReference type="SUPFAM" id="SSF53335">
    <property type="entry name" value="S-adenosyl-L-methionine-dependent methyltransferases"/>
    <property type="match status" value="1"/>
</dbReference>
<evidence type="ECO:0000256" key="1">
    <source>
        <dbReference type="ARBA" id="ARBA00005179"/>
    </source>
</evidence>
<gene>
    <name evidence="5" type="ORF">WJX74_009072</name>
</gene>
<evidence type="ECO:0000313" key="5">
    <source>
        <dbReference type="EMBL" id="KAK9844963.1"/>
    </source>
</evidence>
<keyword evidence="6" id="KW-1185">Reference proteome</keyword>
<dbReference type="InterPro" id="IPR029063">
    <property type="entry name" value="SAM-dependent_MTases_sf"/>
</dbReference>
<dbReference type="CDD" id="cd02440">
    <property type="entry name" value="AdoMet_MTases"/>
    <property type="match status" value="1"/>
</dbReference>
<reference evidence="5 6" key="1">
    <citation type="journal article" date="2024" name="Nat. Commun.">
        <title>Phylogenomics reveals the evolutionary origins of lichenization in chlorophyte algae.</title>
        <authorList>
            <person name="Puginier C."/>
            <person name="Libourel C."/>
            <person name="Otte J."/>
            <person name="Skaloud P."/>
            <person name="Haon M."/>
            <person name="Grisel S."/>
            <person name="Petersen M."/>
            <person name="Berrin J.G."/>
            <person name="Delaux P.M."/>
            <person name="Dal Grande F."/>
            <person name="Keller J."/>
        </authorList>
    </citation>
    <scope>NUCLEOTIDE SEQUENCE [LARGE SCALE GENOMIC DNA]</scope>
    <source>
        <strain evidence="5 6">SAG 2145</strain>
    </source>
</reference>
<keyword evidence="2" id="KW-0808">Transferase</keyword>
<dbReference type="PANTHER" id="PTHR35897:SF1">
    <property type="entry name" value="METHYLTRANSFERASE AUSD"/>
    <property type="match status" value="1"/>
</dbReference>
<evidence type="ECO:0000313" key="6">
    <source>
        <dbReference type="Proteomes" id="UP001438707"/>
    </source>
</evidence>
<dbReference type="PANTHER" id="PTHR35897">
    <property type="entry name" value="METHYLTRANSFERASE AUSD"/>
    <property type="match status" value="1"/>
</dbReference>
<evidence type="ECO:0000256" key="3">
    <source>
        <dbReference type="ARBA" id="ARBA00022691"/>
    </source>
</evidence>
<evidence type="ECO:0000256" key="2">
    <source>
        <dbReference type="ARBA" id="ARBA00022679"/>
    </source>
</evidence>
<organism evidence="5 6">
    <name type="scientific">Apatococcus lobatus</name>
    <dbReference type="NCBI Taxonomy" id="904363"/>
    <lineage>
        <taxon>Eukaryota</taxon>
        <taxon>Viridiplantae</taxon>
        <taxon>Chlorophyta</taxon>
        <taxon>core chlorophytes</taxon>
        <taxon>Trebouxiophyceae</taxon>
        <taxon>Chlorellales</taxon>
        <taxon>Chlorellaceae</taxon>
        <taxon>Apatococcus</taxon>
    </lineage>
</organism>
<sequence>MTDAKTAADYDKPFQVSSFPREISDTELAFLQRLHPDTPIQDLRQRLLDWYTKTMAKPWFKFRCVRDLFFLHTTVDRNLLYREALSRRSSGQWWVDIGCGFGQDTRLPVLDGWPASRMLATDIVPHLWYGGLDLYPNPANIQFQLVNILELETSAAEVLNPFRQCVAVISLNLVLHTLCKEDVTDMLSSCASLLAPCGIILGLCVGSPEPRPWTEWAPERWFILLLASSTHLPWRASSG</sequence>
<evidence type="ECO:0000256" key="4">
    <source>
        <dbReference type="ARBA" id="ARBA00038314"/>
    </source>
</evidence>
<protein>
    <recommendedName>
        <fullName evidence="7">Methyltransferase domain-containing protein</fullName>
    </recommendedName>
</protein>
<comment type="pathway">
    <text evidence="1">Secondary metabolite biosynthesis.</text>
</comment>
<comment type="similarity">
    <text evidence="4">Belongs to the class I-like SAM-binding methyltransferase superfamily.</text>
</comment>